<dbReference type="InterPro" id="IPR019786">
    <property type="entry name" value="Zinc_finger_PHD-type_CS"/>
</dbReference>
<dbReference type="InterPro" id="IPR001965">
    <property type="entry name" value="Znf_PHD"/>
</dbReference>
<comment type="caution">
    <text evidence="6">The sequence shown here is derived from an EMBL/GenBank/DDBJ whole genome shotgun (WGS) entry which is preliminary data.</text>
</comment>
<evidence type="ECO:0000313" key="7">
    <source>
        <dbReference type="Proteomes" id="UP001214638"/>
    </source>
</evidence>
<evidence type="ECO:0000256" key="2">
    <source>
        <dbReference type="ARBA" id="ARBA00022771"/>
    </source>
</evidence>
<dbReference type="KEGG" id="bdw:94335428"/>
<reference evidence="6" key="1">
    <citation type="journal article" date="2023" name="Nat. Microbiol.">
        <title>Babesia duncani multi-omics identifies virulence factors and drug targets.</title>
        <authorList>
            <person name="Singh P."/>
            <person name="Lonardi S."/>
            <person name="Liang Q."/>
            <person name="Vydyam P."/>
            <person name="Khabirova E."/>
            <person name="Fang T."/>
            <person name="Gihaz S."/>
            <person name="Thekkiniath J."/>
            <person name="Munshi M."/>
            <person name="Abel S."/>
            <person name="Ciampossin L."/>
            <person name="Batugedara G."/>
            <person name="Gupta M."/>
            <person name="Lu X.M."/>
            <person name="Lenz T."/>
            <person name="Chakravarty S."/>
            <person name="Cornillot E."/>
            <person name="Hu Y."/>
            <person name="Ma W."/>
            <person name="Gonzalez L.M."/>
            <person name="Sanchez S."/>
            <person name="Estrada K."/>
            <person name="Sanchez-Flores A."/>
            <person name="Montero E."/>
            <person name="Harb O.S."/>
            <person name="Le Roch K.G."/>
            <person name="Mamoun C.B."/>
        </authorList>
    </citation>
    <scope>NUCLEOTIDE SEQUENCE</scope>
    <source>
        <strain evidence="6">WA1</strain>
    </source>
</reference>
<dbReference type="CDD" id="cd15517">
    <property type="entry name" value="PHD_TCF19_like"/>
    <property type="match status" value="1"/>
</dbReference>
<feature type="compositionally biased region" description="Basic residues" evidence="4">
    <location>
        <begin position="1143"/>
        <end position="1157"/>
    </location>
</feature>
<dbReference type="InterPro" id="IPR001214">
    <property type="entry name" value="SET_dom"/>
</dbReference>
<dbReference type="Gene3D" id="3.30.40.10">
    <property type="entry name" value="Zinc/RING finger domain, C3HC4 (zinc finger)"/>
    <property type="match status" value="1"/>
</dbReference>
<dbReference type="AlphaFoldDB" id="A0AAD9PNF9"/>
<evidence type="ECO:0000259" key="5">
    <source>
        <dbReference type="PROSITE" id="PS50280"/>
    </source>
</evidence>
<keyword evidence="3" id="KW-0862">Zinc</keyword>
<dbReference type="SUPFAM" id="SSF82199">
    <property type="entry name" value="SET domain"/>
    <property type="match status" value="1"/>
</dbReference>
<dbReference type="GO" id="GO:0008270">
    <property type="term" value="F:zinc ion binding"/>
    <property type="evidence" value="ECO:0007669"/>
    <property type="project" value="UniProtKB-KW"/>
</dbReference>
<proteinExistence type="predicted"/>
<name>A0AAD9PNF9_9APIC</name>
<dbReference type="PROSITE" id="PS50280">
    <property type="entry name" value="SET"/>
    <property type="match status" value="1"/>
</dbReference>
<dbReference type="PROSITE" id="PS01359">
    <property type="entry name" value="ZF_PHD_1"/>
    <property type="match status" value="1"/>
</dbReference>
<gene>
    <name evidence="6" type="ORF">BdWA1_001130</name>
</gene>
<dbReference type="GeneID" id="94335428"/>
<feature type="region of interest" description="Disordered" evidence="4">
    <location>
        <begin position="1135"/>
        <end position="1181"/>
    </location>
</feature>
<dbReference type="Gene3D" id="2.170.270.10">
    <property type="entry name" value="SET domain"/>
    <property type="match status" value="1"/>
</dbReference>
<dbReference type="InterPro" id="IPR046341">
    <property type="entry name" value="SET_dom_sf"/>
</dbReference>
<dbReference type="RefSeq" id="XP_067804967.1">
    <property type="nucleotide sequence ID" value="XM_067946176.1"/>
</dbReference>
<feature type="domain" description="SET" evidence="5">
    <location>
        <begin position="262"/>
        <end position="403"/>
    </location>
</feature>
<feature type="compositionally biased region" description="Low complexity" evidence="4">
    <location>
        <begin position="1166"/>
        <end position="1180"/>
    </location>
</feature>
<evidence type="ECO:0000256" key="3">
    <source>
        <dbReference type="ARBA" id="ARBA00022833"/>
    </source>
</evidence>
<evidence type="ECO:0000256" key="1">
    <source>
        <dbReference type="ARBA" id="ARBA00022723"/>
    </source>
</evidence>
<sequence>MEESEIKEGTLGSLLNYDDWQQYTKMRYYPEYHVQLGQYVGEKVVDDDLGNEEGDIVKKVVKRGRKPKIHNGEINNEQTEMMDRIATAVNNHFKANESQILENARQRGLEPVDLGTVLRSRNKLWAKTQCIHSTAVPDFNKHLELYQGQFEKYTKSGDGWVSLSSGNFVYQHQLYNLLDESNVIKKDDKIWNSVIFCPNFKPGGEIVHQHARKSLRLYRNLYDCLVNGWVHPCLVVCEVYDVTHPVRFATPPERNCFTTIYTGLEIPQDAKQRVVFGEYTGVVYREDYIPESVFEYAFELTFSPDSWVKAEMGLSDEQEEIRESNGIVYLPNNARFVLDSSYACNELSLVNHYQTIRGYGGEMWAQPNCEWQQVFMDGWPHVVLTSKLGVGIKPGDELVADFGALWFSKVEETSHRCLRRELAEYRVGLRTAVASKQMVAPLNPLQDVDSKILSNASATSHVVCAICLGVGSPEDSSDIAGTNPTEECISCDGCDRLFHVVCLKNVQGLAATYLSRSNGELVWTRESPSLSYNSNIVNKWYCNYCRYLAKQIYMHDLGRDFGPFITAAPVDPCPYPCTTPASTTARSAAAVDPLKRVENHEDQSSEEYSNEDVNGVLPESSAASSSTCAEINDGSRGFEYVGKPRANLIKSSVTHSPLEMSVDALKNESNCANLKKERLTRDRLLNEVKNVSLSDIGLLITPSKIVNDGLSTSLLDYLGCRYLNGMWQLEPFAQFGECVKVCEECHRLGGLKANVYVCRILKRHLSGNYDHPQNTNPSQMKELVLLAYEQHVTYLLRLLVLKNIVICFLMQLCCHFIGRQLFQQQRVVDPPLPFPLHFLNPGGIPPQPNVNRPNYSEPIQGSEKFVETENFGKMSNGIVLDQNDCKVLQSHLSSFVLSISNLLEATPKKNGVISLEILNALGAFDAEYSRLSNCASLIDYINDLMSHMAYDSDQVPGQLQIMLSKEELARFNAFRHLTIKSPSLFSPQPPIVQLQQPHIPAKRGKKKRPIRDMEEASFIPLLGIQPGHSIVYRRFADGYYQGRILARPGERVLFRVEYSDGDDEIIGPEDLLEEIFVNLCDTERILSQLSPNDVRNEQVLMELGGIREQGSKGKVAAKVRTGVLRSLLWPRITQKPTTQGSKRANRTLVPKRTKVKAPKPEEQENSGSLGSSVSGPDSSGAPVLVSLSVCL</sequence>
<evidence type="ECO:0000313" key="6">
    <source>
        <dbReference type="EMBL" id="KAK2198125.1"/>
    </source>
</evidence>
<dbReference type="InterPro" id="IPR013083">
    <property type="entry name" value="Znf_RING/FYVE/PHD"/>
</dbReference>
<keyword evidence="7" id="KW-1185">Reference proteome</keyword>
<keyword evidence="2" id="KW-0863">Zinc-finger</keyword>
<dbReference type="SMART" id="SM00249">
    <property type="entry name" value="PHD"/>
    <property type="match status" value="1"/>
</dbReference>
<feature type="region of interest" description="Disordered" evidence="4">
    <location>
        <begin position="598"/>
        <end position="628"/>
    </location>
</feature>
<dbReference type="Proteomes" id="UP001214638">
    <property type="component" value="Unassembled WGS sequence"/>
</dbReference>
<protein>
    <submittedName>
        <fullName evidence="6">Bifunctional Zinc finger</fullName>
    </submittedName>
</protein>
<organism evidence="6 7">
    <name type="scientific">Babesia duncani</name>
    <dbReference type="NCBI Taxonomy" id="323732"/>
    <lineage>
        <taxon>Eukaryota</taxon>
        <taxon>Sar</taxon>
        <taxon>Alveolata</taxon>
        <taxon>Apicomplexa</taxon>
        <taxon>Aconoidasida</taxon>
        <taxon>Piroplasmida</taxon>
        <taxon>Babesiidae</taxon>
        <taxon>Babesia</taxon>
    </lineage>
</organism>
<accession>A0AAD9PNF9</accession>
<evidence type="ECO:0000256" key="4">
    <source>
        <dbReference type="SAM" id="MobiDB-lite"/>
    </source>
</evidence>
<keyword evidence="1" id="KW-0479">Metal-binding</keyword>
<dbReference type="EMBL" id="JALLKP010000001">
    <property type="protein sequence ID" value="KAK2198125.1"/>
    <property type="molecule type" value="Genomic_DNA"/>
</dbReference>